<evidence type="ECO:0000259" key="9">
    <source>
        <dbReference type="Pfam" id="PF16420"/>
    </source>
</evidence>
<dbReference type="Gene3D" id="3.40.50.720">
    <property type="entry name" value="NAD(P)-binding Rossmann-like Domain"/>
    <property type="match status" value="1"/>
</dbReference>
<evidence type="ECO:0000313" key="11">
    <source>
        <dbReference type="RefSeq" id="XP_023947303.2"/>
    </source>
</evidence>
<dbReference type="GO" id="GO:0019778">
    <property type="term" value="F:Atg12 activating enzyme activity"/>
    <property type="evidence" value="ECO:0007669"/>
    <property type="project" value="TreeGrafter"/>
</dbReference>
<evidence type="ECO:0000256" key="4">
    <source>
        <dbReference type="ARBA" id="ARBA00022927"/>
    </source>
</evidence>
<keyword evidence="5 7" id="KW-0072">Autophagy</keyword>
<keyword evidence="3 7" id="KW-0813">Transport</keyword>
<dbReference type="GO" id="GO:0034727">
    <property type="term" value="P:piecemeal microautophagy of the nucleus"/>
    <property type="evidence" value="ECO:0007669"/>
    <property type="project" value="TreeGrafter"/>
</dbReference>
<evidence type="ECO:0000256" key="7">
    <source>
        <dbReference type="RuleBase" id="RU366022"/>
    </source>
</evidence>
<comment type="function">
    <text evidence="7">E1-like activating enzyme involved in the 2 ubiquitin-like systems required for autophagy.</text>
</comment>
<dbReference type="GeneID" id="112052450"/>
<dbReference type="InterPro" id="IPR042522">
    <property type="entry name" value="Atg7_N_1"/>
</dbReference>
<dbReference type="OrthoDB" id="338614at2759"/>
<evidence type="ECO:0000256" key="6">
    <source>
        <dbReference type="PIRSR" id="PIRSR606285-1"/>
    </source>
</evidence>
<dbReference type="SUPFAM" id="SSF69572">
    <property type="entry name" value="Activating enzymes of the ubiquitin-like proteins"/>
    <property type="match status" value="1"/>
</dbReference>
<dbReference type="Gene3D" id="3.40.140.100">
    <property type="entry name" value="Ubiquitin-like modifier-activating enzyme ATG7 C-terminal domain"/>
    <property type="match status" value="1"/>
</dbReference>
<feature type="domain" description="Ubiquitin-like modifier-activating enzyme Atg7 N-terminal" evidence="9">
    <location>
        <begin position="11"/>
        <end position="320"/>
    </location>
</feature>
<dbReference type="InterPro" id="IPR035985">
    <property type="entry name" value="Ubiquitin-activating_enz"/>
</dbReference>
<dbReference type="KEGG" id="bany:112052450"/>
<dbReference type="GO" id="GO:0032446">
    <property type="term" value="P:protein modification by small protein conjugation"/>
    <property type="evidence" value="ECO:0007669"/>
    <property type="project" value="TreeGrafter"/>
</dbReference>
<sequence>MSKNEEKARVLQFAPFKSFIHPSFWHNFTEIKWKIDKLSENTKEIYGRFSCGSDVGPFFEVDGTAFNKEPGTELQYFIAKGTLMNKNTIDDFQKIEKSALLCQVGEALWAKNISTKLWVSEPSCLLSFIILSFANLKTFHYHYWIAFPTTCQPTSTLKEESRCVTEEFNENQIKTLLHSYQQLQQSQKTFFLVLKQSDDSINVETLDKVFDKTGDMSKVDISKAYFAFTDSSKNEHPSWSLRMFLAALLDYNPKFCGAEIKVLGVRYQKATGISRSRIFNVLLPDITSYKKSISQLGWVGWEKDDKGHFAPRVSDMSASMSPSRLAAESADLNIKLMQWRLLPELNIDVMQQTKCLLIGAGTLGCHVARNLLAWGFRHITFVDEAKVSYSNPTRQVLYNHSDSCNKLYKVDAAVANLKSIHPGVETKGLKIHIPMPGHPVGEILKDETISNIHTLIEAIRDCDVIFLLLDSREARWLPTLIAADLGKIVINAALGFDSYLVMRHGIATLDSKDTAEGTSVHSAYVPGDRLGCYFCNDVTAPGNSQKDRTLDQQCTVTRPGASAIAGALAVELLVSILQHQLGVRAPAPYNITDGGTDSHVDSILGPVPHSIRGFLHSYQTVQPTYRKFNQCTACSDVVIDKYRVEGIQFLLDVFDSPRHLESVTGLSELQVTAQMSEVLTLSDDDQDSVE</sequence>
<dbReference type="GO" id="GO:0006995">
    <property type="term" value="P:cellular response to nitrogen starvation"/>
    <property type="evidence" value="ECO:0007669"/>
    <property type="project" value="TreeGrafter"/>
</dbReference>
<dbReference type="GO" id="GO:0019779">
    <property type="term" value="F:Atg8 activating enzyme activity"/>
    <property type="evidence" value="ECO:0007669"/>
    <property type="project" value="TreeGrafter"/>
</dbReference>
<keyword evidence="7" id="KW-0833">Ubl conjugation pathway</keyword>
<dbReference type="InterPro" id="IPR042523">
    <property type="entry name" value="Atg7_N_2"/>
</dbReference>
<dbReference type="PANTHER" id="PTHR10953:SF3">
    <property type="entry name" value="UBIQUITIN-LIKE MODIFIER-ACTIVATING ENZYME ATG7"/>
    <property type="match status" value="1"/>
</dbReference>
<dbReference type="InterPro" id="IPR045886">
    <property type="entry name" value="ThiF/MoeB/HesA"/>
</dbReference>
<feature type="domain" description="THIF-type NAD/FAD binding fold" evidence="8">
    <location>
        <begin position="337"/>
        <end position="580"/>
    </location>
</feature>
<reference evidence="11" key="1">
    <citation type="submission" date="2025-08" db="UniProtKB">
        <authorList>
            <consortium name="RefSeq"/>
        </authorList>
    </citation>
    <scope>IDENTIFICATION</scope>
</reference>
<dbReference type="InterPro" id="IPR032197">
    <property type="entry name" value="Atg7_N"/>
</dbReference>
<dbReference type="Pfam" id="PF16420">
    <property type="entry name" value="ATG7_N"/>
    <property type="match status" value="1"/>
</dbReference>
<comment type="similarity">
    <text evidence="1 7">Belongs to the ATG7 family.</text>
</comment>
<keyword evidence="4 7" id="KW-0653">Protein transport</keyword>
<dbReference type="PANTHER" id="PTHR10953">
    <property type="entry name" value="UBIQUITIN-ACTIVATING ENZYME E1"/>
    <property type="match status" value="1"/>
</dbReference>
<dbReference type="AlphaFoldDB" id="A0A6J1NR01"/>
<accession>A0A6J1NR01</accession>
<dbReference type="NCBIfam" id="TIGR01381">
    <property type="entry name" value="E1_like_apg7"/>
    <property type="match status" value="1"/>
</dbReference>
<keyword evidence="10" id="KW-1185">Reference proteome</keyword>
<comment type="subunit">
    <text evidence="7">Homodimer.</text>
</comment>
<dbReference type="GO" id="GO:0000045">
    <property type="term" value="P:autophagosome assembly"/>
    <property type="evidence" value="ECO:0007669"/>
    <property type="project" value="TreeGrafter"/>
</dbReference>
<dbReference type="RefSeq" id="XP_023947303.2">
    <property type="nucleotide sequence ID" value="XM_024091535.2"/>
</dbReference>
<evidence type="ECO:0000256" key="5">
    <source>
        <dbReference type="ARBA" id="ARBA00023006"/>
    </source>
</evidence>
<evidence type="ECO:0000313" key="10">
    <source>
        <dbReference type="Proteomes" id="UP001652582"/>
    </source>
</evidence>
<protein>
    <recommendedName>
        <fullName evidence="2 7">Ubiquitin-like modifier-activating enzyme ATG7</fullName>
    </recommendedName>
    <alternativeName>
        <fullName evidence="7">Autophagy-related protein 7</fullName>
    </alternativeName>
</protein>
<proteinExistence type="inferred from homology"/>
<dbReference type="GO" id="GO:0000407">
    <property type="term" value="C:phagophore assembly site"/>
    <property type="evidence" value="ECO:0007669"/>
    <property type="project" value="UniProtKB-SubCell"/>
</dbReference>
<dbReference type="InterPro" id="IPR006285">
    <property type="entry name" value="Atg7"/>
</dbReference>
<evidence type="ECO:0000256" key="2">
    <source>
        <dbReference type="ARBA" id="ARBA00017647"/>
    </source>
</evidence>
<evidence type="ECO:0000256" key="3">
    <source>
        <dbReference type="ARBA" id="ARBA00022448"/>
    </source>
</evidence>
<dbReference type="InterPro" id="IPR000594">
    <property type="entry name" value="ThiF_NAD_FAD-bd"/>
</dbReference>
<comment type="subcellular location">
    <subcellularLocation>
        <location evidence="7">Cytoplasm</location>
    </subcellularLocation>
    <subcellularLocation>
        <location evidence="7">Preautophagosomal structure</location>
    </subcellularLocation>
</comment>
<dbReference type="GO" id="GO:0015031">
    <property type="term" value="P:protein transport"/>
    <property type="evidence" value="ECO:0007669"/>
    <property type="project" value="UniProtKB-UniRule"/>
</dbReference>
<organism evidence="10 11">
    <name type="scientific">Bicyclus anynana</name>
    <name type="common">Squinting bush brown butterfly</name>
    <dbReference type="NCBI Taxonomy" id="110368"/>
    <lineage>
        <taxon>Eukaryota</taxon>
        <taxon>Metazoa</taxon>
        <taxon>Ecdysozoa</taxon>
        <taxon>Arthropoda</taxon>
        <taxon>Hexapoda</taxon>
        <taxon>Insecta</taxon>
        <taxon>Pterygota</taxon>
        <taxon>Neoptera</taxon>
        <taxon>Endopterygota</taxon>
        <taxon>Lepidoptera</taxon>
        <taxon>Glossata</taxon>
        <taxon>Ditrysia</taxon>
        <taxon>Papilionoidea</taxon>
        <taxon>Nymphalidae</taxon>
        <taxon>Satyrinae</taxon>
        <taxon>Satyrini</taxon>
        <taxon>Mycalesina</taxon>
        <taxon>Bicyclus</taxon>
    </lineage>
</organism>
<evidence type="ECO:0000259" key="8">
    <source>
        <dbReference type="Pfam" id="PF00899"/>
    </source>
</evidence>
<dbReference type="Proteomes" id="UP001652582">
    <property type="component" value="Chromosome 17"/>
</dbReference>
<dbReference type="Gene3D" id="3.40.140.70">
    <property type="entry name" value="Ubiquitin-like modifier-activating enzyme ATG7 N-terminal domain"/>
    <property type="match status" value="1"/>
</dbReference>
<evidence type="ECO:0000256" key="1">
    <source>
        <dbReference type="ARBA" id="ARBA00010931"/>
    </source>
</evidence>
<dbReference type="Pfam" id="PF00899">
    <property type="entry name" value="ThiF"/>
    <property type="match status" value="1"/>
</dbReference>
<feature type="active site" description="Glycyl thioester intermediate" evidence="6">
    <location>
        <position position="554"/>
    </location>
</feature>
<name>A0A6J1NR01_BICAN</name>
<dbReference type="GO" id="GO:0000422">
    <property type="term" value="P:autophagy of mitochondrion"/>
    <property type="evidence" value="ECO:0007669"/>
    <property type="project" value="TreeGrafter"/>
</dbReference>
<gene>
    <name evidence="11" type="primary">LOC112052450</name>
</gene>
<keyword evidence="7" id="KW-0963">Cytoplasm</keyword>